<dbReference type="Pfam" id="PF03239">
    <property type="entry name" value="FTR1"/>
    <property type="match status" value="1"/>
</dbReference>
<keyword evidence="3 6" id="KW-0812">Transmembrane</keyword>
<name>A0A7W3JS75_9MICO</name>
<evidence type="ECO:0000256" key="1">
    <source>
        <dbReference type="ARBA" id="ARBA00004141"/>
    </source>
</evidence>
<dbReference type="RefSeq" id="WP_182483630.1">
    <property type="nucleotide sequence ID" value="NZ_JACGWU010000001.1"/>
</dbReference>
<proteinExistence type="inferred from homology"/>
<feature type="transmembrane region" description="Helical" evidence="6">
    <location>
        <begin position="39"/>
        <end position="64"/>
    </location>
</feature>
<keyword evidence="8" id="KW-1185">Reference proteome</keyword>
<accession>A0A7W3JS75</accession>
<feature type="transmembrane region" description="Helical" evidence="6">
    <location>
        <begin position="70"/>
        <end position="88"/>
    </location>
</feature>
<reference evidence="7 8" key="1">
    <citation type="submission" date="2020-07" db="EMBL/GenBank/DDBJ databases">
        <title>Sequencing the genomes of 1000 actinobacteria strains.</title>
        <authorList>
            <person name="Klenk H.-P."/>
        </authorList>
    </citation>
    <scope>NUCLEOTIDE SEQUENCE [LARGE SCALE GENOMIC DNA]</scope>
    <source>
        <strain evidence="7 8">DSM 23737</strain>
    </source>
</reference>
<evidence type="ECO:0000256" key="3">
    <source>
        <dbReference type="ARBA" id="ARBA00022692"/>
    </source>
</evidence>
<evidence type="ECO:0000313" key="7">
    <source>
        <dbReference type="EMBL" id="MBA8828177.1"/>
    </source>
</evidence>
<dbReference type="NCBIfam" id="NF041756">
    <property type="entry name" value="EfeU"/>
    <property type="match status" value="1"/>
</dbReference>
<evidence type="ECO:0000256" key="4">
    <source>
        <dbReference type="ARBA" id="ARBA00022989"/>
    </source>
</evidence>
<protein>
    <submittedName>
        <fullName evidence="7">High-affinity iron transporter</fullName>
    </submittedName>
</protein>
<evidence type="ECO:0000256" key="6">
    <source>
        <dbReference type="SAM" id="Phobius"/>
    </source>
</evidence>
<dbReference type="GO" id="GO:0015093">
    <property type="term" value="F:ferrous iron transmembrane transporter activity"/>
    <property type="evidence" value="ECO:0007669"/>
    <property type="project" value="TreeGrafter"/>
</dbReference>
<organism evidence="7 8">
    <name type="scientific">Alpinimonas psychrophila</name>
    <dbReference type="NCBI Taxonomy" id="748908"/>
    <lineage>
        <taxon>Bacteria</taxon>
        <taxon>Bacillati</taxon>
        <taxon>Actinomycetota</taxon>
        <taxon>Actinomycetes</taxon>
        <taxon>Micrococcales</taxon>
        <taxon>Microbacteriaceae</taxon>
        <taxon>Alpinimonas</taxon>
    </lineage>
</organism>
<dbReference type="PANTHER" id="PTHR31632">
    <property type="entry name" value="IRON TRANSPORTER FTH1"/>
    <property type="match status" value="1"/>
</dbReference>
<dbReference type="EMBL" id="JACGWU010000001">
    <property type="protein sequence ID" value="MBA8828177.1"/>
    <property type="molecule type" value="Genomic_DNA"/>
</dbReference>
<dbReference type="InterPro" id="IPR004923">
    <property type="entry name" value="FTR1/Fip1/EfeU"/>
</dbReference>
<dbReference type="Proteomes" id="UP000524237">
    <property type="component" value="Unassembled WGS sequence"/>
</dbReference>
<comment type="caution">
    <text evidence="7">The sequence shown here is derived from an EMBL/GenBank/DDBJ whole genome shotgun (WGS) entry which is preliminary data.</text>
</comment>
<evidence type="ECO:0000313" key="8">
    <source>
        <dbReference type="Proteomes" id="UP000524237"/>
    </source>
</evidence>
<feature type="transmembrane region" description="Helical" evidence="6">
    <location>
        <begin position="145"/>
        <end position="166"/>
    </location>
</feature>
<feature type="transmembrane region" description="Helical" evidence="6">
    <location>
        <begin position="246"/>
        <end position="264"/>
    </location>
</feature>
<dbReference type="AlphaFoldDB" id="A0A7W3JS75"/>
<evidence type="ECO:0000256" key="5">
    <source>
        <dbReference type="ARBA" id="ARBA00023136"/>
    </source>
</evidence>
<gene>
    <name evidence="7" type="ORF">FB555_000248</name>
</gene>
<keyword evidence="5 6" id="KW-0472">Membrane</keyword>
<feature type="transmembrane region" description="Helical" evidence="6">
    <location>
        <begin position="6"/>
        <end position="27"/>
    </location>
</feature>
<evidence type="ECO:0000256" key="2">
    <source>
        <dbReference type="ARBA" id="ARBA00008333"/>
    </source>
</evidence>
<sequence length="292" mass="31338">MFANLLIGLREGLEAALVVSILITYLVRVQRRDVLPKLWLGVIAAIVLSLALGALLTFGAYGLSFQAQEMIGGLLSILAVGLITWMIFWLAKTSASLKAQLHSSLDRGLIAGGLSIALVAFFAVGREGIETTLFIWAAVQASGETTLPLLGAIIGIGIAVLLGFLIYRGMLRINLTAFFRWTGLLLITVSAGVLAYGVHDLQEAGLLPGLHALAFNVTTAIPPDSWYGTLLKGIFNFSPATTWFEFFTWWAYIITVGLLFWRALRPPTPVALSSTAPTSTAQTSTESIQIAS</sequence>
<dbReference type="GO" id="GO:0033573">
    <property type="term" value="C:high-affinity iron permease complex"/>
    <property type="evidence" value="ECO:0007669"/>
    <property type="project" value="InterPro"/>
</dbReference>
<feature type="transmembrane region" description="Helical" evidence="6">
    <location>
        <begin position="178"/>
        <end position="198"/>
    </location>
</feature>
<comment type="subcellular location">
    <subcellularLocation>
        <location evidence="1">Membrane</location>
        <topology evidence="1">Multi-pass membrane protein</topology>
    </subcellularLocation>
</comment>
<feature type="transmembrane region" description="Helical" evidence="6">
    <location>
        <begin position="108"/>
        <end position="125"/>
    </location>
</feature>
<comment type="similarity">
    <text evidence="2">Belongs to the oxidase-dependent Fe transporter (OFeT) (TC 9.A.10.1) family.</text>
</comment>
<keyword evidence="4 6" id="KW-1133">Transmembrane helix</keyword>
<dbReference type="PANTHER" id="PTHR31632:SF2">
    <property type="entry name" value="PLASMA MEMBRANE IRON PERMEASE"/>
    <property type="match status" value="1"/>
</dbReference>